<name>A0ABM3XQN0_ERIEU</name>
<dbReference type="Proteomes" id="UP001652624">
    <property type="component" value="Chromosome 7"/>
</dbReference>
<dbReference type="Pfam" id="PF15148">
    <property type="entry name" value="Apolipo_F"/>
    <property type="match status" value="1"/>
</dbReference>
<evidence type="ECO:0000313" key="4">
    <source>
        <dbReference type="RefSeq" id="XP_060051126.1"/>
    </source>
</evidence>
<dbReference type="PANTHER" id="PTHR15011:SF1">
    <property type="entry name" value="APOLIPOPROTEIN N"/>
    <property type="match status" value="1"/>
</dbReference>
<evidence type="ECO:0000313" key="3">
    <source>
        <dbReference type="RefSeq" id="XP_060051125.1"/>
    </source>
</evidence>
<gene>
    <name evidence="3 4" type="primary">LOC103122760</name>
</gene>
<evidence type="ECO:0000313" key="2">
    <source>
        <dbReference type="Proteomes" id="UP001652624"/>
    </source>
</evidence>
<dbReference type="GeneID" id="103122760"/>
<reference evidence="3 4" key="1">
    <citation type="submission" date="2025-05" db="UniProtKB">
        <authorList>
            <consortium name="RefSeq"/>
        </authorList>
    </citation>
    <scope>IDENTIFICATION</scope>
</reference>
<dbReference type="RefSeq" id="XP_060051125.1">
    <property type="nucleotide sequence ID" value="XM_060195142.1"/>
</dbReference>
<evidence type="ECO:0000256" key="1">
    <source>
        <dbReference type="SAM" id="SignalP"/>
    </source>
</evidence>
<dbReference type="PANTHER" id="PTHR15011">
    <property type="entry name" value="APOLIPOPROTEIN F"/>
    <property type="match status" value="1"/>
</dbReference>
<dbReference type="InterPro" id="IPR026114">
    <property type="entry name" value="APOF"/>
</dbReference>
<accession>A0ABM3XQN0</accession>
<dbReference type="RefSeq" id="XP_060051126.1">
    <property type="nucleotide sequence ID" value="XM_060195143.1"/>
</dbReference>
<keyword evidence="1" id="KW-0732">Signal</keyword>
<proteinExistence type="predicted"/>
<organism evidence="2 4">
    <name type="scientific">Erinaceus europaeus</name>
    <name type="common">Western European hedgehog</name>
    <dbReference type="NCBI Taxonomy" id="9365"/>
    <lineage>
        <taxon>Eukaryota</taxon>
        <taxon>Metazoa</taxon>
        <taxon>Chordata</taxon>
        <taxon>Craniata</taxon>
        <taxon>Vertebrata</taxon>
        <taxon>Euteleostomi</taxon>
        <taxon>Mammalia</taxon>
        <taxon>Eutheria</taxon>
        <taxon>Laurasiatheria</taxon>
        <taxon>Eulipotyphla</taxon>
        <taxon>Erinaceidae</taxon>
        <taxon>Erinaceinae</taxon>
        <taxon>Erinaceus</taxon>
    </lineage>
</organism>
<sequence>MILAVLLLGCVLLSPVKTLPINVQKGDLDFNPSFREARQPPDMLSNQIPVPGPQTCQNLLQSVPSLAPLPEFLSSLALELALEKIGCTTEAQMLQQQLIRMGGKDTTEALLRESKKHSEEEIDATKDILKDLGVFTGEVKRVRRSVALPEACKSDDNWVYYETATLMAEFADKLPVTELVTEFKKSAIDVTQKCTEESWKHLEAVSVRLIDSSDLENFSLPLEDQKYFVKRATNIFISIIVHTLKKYVLAFLF</sequence>
<feature type="chain" id="PRO_5045025566" evidence="1">
    <location>
        <begin position="19"/>
        <end position="253"/>
    </location>
</feature>
<keyword evidence="2" id="KW-1185">Reference proteome</keyword>
<feature type="signal peptide" evidence="1">
    <location>
        <begin position="1"/>
        <end position="18"/>
    </location>
</feature>
<protein>
    <submittedName>
        <fullName evidence="3 4">Apolipoprotein F-like isoform X2</fullName>
    </submittedName>
</protein>